<dbReference type="InterPro" id="IPR016446">
    <property type="entry name" value="Flavin_OxRdtase_Frp"/>
</dbReference>
<reference evidence="7 8" key="1">
    <citation type="submission" date="2024-04" db="EMBL/GenBank/DDBJ databases">
        <title>draft genome sequnece of Paenibacillus filicis.</title>
        <authorList>
            <person name="Kim D.-U."/>
        </authorList>
    </citation>
    <scope>NUCLEOTIDE SEQUENCE [LARGE SCALE GENOMIC DNA]</scope>
    <source>
        <strain evidence="7 8">KACC14197</strain>
    </source>
</reference>
<dbReference type="PIRSF" id="PIRSF005426">
    <property type="entry name" value="Frp"/>
    <property type="match status" value="1"/>
</dbReference>
<dbReference type="NCBIfam" id="NF008033">
    <property type="entry name" value="PRK10765.1"/>
    <property type="match status" value="1"/>
</dbReference>
<gene>
    <name evidence="7" type="primary">nfsA</name>
    <name evidence="7" type="ORF">WMW72_33885</name>
</gene>
<dbReference type="Pfam" id="PF00881">
    <property type="entry name" value="Nitroreductase"/>
    <property type="match status" value="1"/>
</dbReference>
<evidence type="ECO:0000256" key="1">
    <source>
        <dbReference type="ARBA" id="ARBA00008366"/>
    </source>
</evidence>
<evidence type="ECO:0000313" key="8">
    <source>
        <dbReference type="Proteomes" id="UP001469365"/>
    </source>
</evidence>
<evidence type="ECO:0000256" key="3">
    <source>
        <dbReference type="ARBA" id="ARBA00022643"/>
    </source>
</evidence>
<accession>A0ABU9DW06</accession>
<dbReference type="PANTHER" id="PTHR43425">
    <property type="entry name" value="OXYGEN-INSENSITIVE NADPH NITROREDUCTASE"/>
    <property type="match status" value="1"/>
</dbReference>
<comment type="caution">
    <text evidence="7">The sequence shown here is derived from an EMBL/GenBank/DDBJ whole genome shotgun (WGS) entry which is preliminary data.</text>
</comment>
<sequence length="244" mass="27265">MNAVIELLQRHRSIRKFQPVPLTPEQIQAIVGSAQMASTSSNVQAYSLIAISDEATKRELARLAGNQAYVADSGLFIVFCADLHRIEEASKRHQDTFHTNTESFLVATIDAALAAQNAAVAAESLGLGICYIGAIRNNPEEVSQLLKLPQLVYPVFGMCIGTPDQEPSYRPRLPQAGILHWNAYEETTMQQGIDEYDRTIHQYYLERTQGQTVTTWSRGIADKYQKPVRAHVKTFLEARGFKLE</sequence>
<comment type="similarity">
    <text evidence="1 5">Belongs to the flavin oxidoreductase frp family.</text>
</comment>
<evidence type="ECO:0000256" key="4">
    <source>
        <dbReference type="ARBA" id="ARBA00023002"/>
    </source>
</evidence>
<keyword evidence="5" id="KW-0521">NADP</keyword>
<keyword evidence="2 5" id="KW-0285">Flavoprotein</keyword>
<name>A0ABU9DW06_9BACL</name>
<dbReference type="Proteomes" id="UP001469365">
    <property type="component" value="Unassembled WGS sequence"/>
</dbReference>
<evidence type="ECO:0000259" key="6">
    <source>
        <dbReference type="Pfam" id="PF00881"/>
    </source>
</evidence>
<dbReference type="InterPro" id="IPR000415">
    <property type="entry name" value="Nitroreductase-like"/>
</dbReference>
<keyword evidence="8" id="KW-1185">Reference proteome</keyword>
<keyword evidence="4 5" id="KW-0560">Oxidoreductase</keyword>
<dbReference type="EMBL" id="JBBPCC010000037">
    <property type="protein sequence ID" value="MEK8132884.1"/>
    <property type="molecule type" value="Genomic_DNA"/>
</dbReference>
<keyword evidence="3 5" id="KW-0288">FMN</keyword>
<dbReference type="RefSeq" id="WP_341420016.1">
    <property type="nucleotide sequence ID" value="NZ_JBBPCC010000037.1"/>
</dbReference>
<evidence type="ECO:0000256" key="2">
    <source>
        <dbReference type="ARBA" id="ARBA00022630"/>
    </source>
</evidence>
<evidence type="ECO:0000313" key="7">
    <source>
        <dbReference type="EMBL" id="MEK8132884.1"/>
    </source>
</evidence>
<organism evidence="7 8">
    <name type="scientific">Paenibacillus filicis</name>
    <dbReference type="NCBI Taxonomy" id="669464"/>
    <lineage>
        <taxon>Bacteria</taxon>
        <taxon>Bacillati</taxon>
        <taxon>Bacillota</taxon>
        <taxon>Bacilli</taxon>
        <taxon>Bacillales</taxon>
        <taxon>Paenibacillaceae</taxon>
        <taxon>Paenibacillus</taxon>
    </lineage>
</organism>
<dbReference type="CDD" id="cd02146">
    <property type="entry name" value="NfsA-like"/>
    <property type="match status" value="1"/>
</dbReference>
<feature type="domain" description="Nitroreductase" evidence="6">
    <location>
        <begin position="9"/>
        <end position="161"/>
    </location>
</feature>
<dbReference type="InterPro" id="IPR029479">
    <property type="entry name" value="Nitroreductase"/>
</dbReference>
<dbReference type="SUPFAM" id="SSF55469">
    <property type="entry name" value="FMN-dependent nitroreductase-like"/>
    <property type="match status" value="1"/>
</dbReference>
<protein>
    <submittedName>
        <fullName evidence="7">Oxygen-insensitive NADPH nitroreductase</fullName>
    </submittedName>
</protein>
<dbReference type="PANTHER" id="PTHR43425:SF2">
    <property type="entry name" value="OXYGEN-INSENSITIVE NADPH NITROREDUCTASE"/>
    <property type="match status" value="1"/>
</dbReference>
<proteinExistence type="inferred from homology"/>
<dbReference type="Gene3D" id="3.40.109.10">
    <property type="entry name" value="NADH Oxidase"/>
    <property type="match status" value="1"/>
</dbReference>
<evidence type="ECO:0000256" key="5">
    <source>
        <dbReference type="PIRNR" id="PIRNR005426"/>
    </source>
</evidence>